<protein>
    <recommendedName>
        <fullName evidence="1">glycerophosphodiester phosphodiesterase</fullName>
        <ecNumber evidence="1">3.1.4.46</ecNumber>
    </recommendedName>
</protein>
<dbReference type="EMBL" id="CAMAPE010000068">
    <property type="protein sequence ID" value="CAH9115778.1"/>
    <property type="molecule type" value="Genomic_DNA"/>
</dbReference>
<dbReference type="InterPro" id="IPR030395">
    <property type="entry name" value="GP_PDE_dom"/>
</dbReference>
<evidence type="ECO:0000313" key="6">
    <source>
        <dbReference type="EMBL" id="CAH9115778.1"/>
    </source>
</evidence>
<dbReference type="InterPro" id="IPR017946">
    <property type="entry name" value="PLC-like_Pdiesterase_TIM-brl"/>
</dbReference>
<dbReference type="Pfam" id="PF03009">
    <property type="entry name" value="GDPD"/>
    <property type="match status" value="1"/>
</dbReference>
<organism evidence="6 7">
    <name type="scientific">Cuscuta europaea</name>
    <name type="common">European dodder</name>
    <dbReference type="NCBI Taxonomy" id="41803"/>
    <lineage>
        <taxon>Eukaryota</taxon>
        <taxon>Viridiplantae</taxon>
        <taxon>Streptophyta</taxon>
        <taxon>Embryophyta</taxon>
        <taxon>Tracheophyta</taxon>
        <taxon>Spermatophyta</taxon>
        <taxon>Magnoliopsida</taxon>
        <taxon>eudicotyledons</taxon>
        <taxon>Gunneridae</taxon>
        <taxon>Pentapetalae</taxon>
        <taxon>asterids</taxon>
        <taxon>lamiids</taxon>
        <taxon>Solanales</taxon>
        <taxon>Convolvulaceae</taxon>
        <taxon>Cuscuteae</taxon>
        <taxon>Cuscuta</taxon>
        <taxon>Cuscuta subgen. Cuscuta</taxon>
    </lineage>
</organism>
<gene>
    <name evidence="6" type="ORF">CEURO_LOCUS20931</name>
</gene>
<accession>A0A9P0ZUJ7</accession>
<evidence type="ECO:0000256" key="4">
    <source>
        <dbReference type="ARBA" id="ARBA00047512"/>
    </source>
</evidence>
<dbReference type="EC" id="3.1.4.46" evidence="1"/>
<dbReference type="InterPro" id="IPR051578">
    <property type="entry name" value="GDPD"/>
</dbReference>
<dbReference type="PANTHER" id="PTHR22958:SF1">
    <property type="entry name" value="GLYCEROPHOSPHOCHOLINE PHOSPHODIESTERASE GPCPD1"/>
    <property type="match status" value="1"/>
</dbReference>
<dbReference type="AlphaFoldDB" id="A0A9P0ZUJ7"/>
<dbReference type="Gene3D" id="3.20.20.190">
    <property type="entry name" value="Phosphatidylinositol (PI) phosphodiesterase"/>
    <property type="match status" value="1"/>
</dbReference>
<evidence type="ECO:0000256" key="2">
    <source>
        <dbReference type="ARBA" id="ARBA00022798"/>
    </source>
</evidence>
<keyword evidence="2" id="KW-0319">Glycerol metabolism</keyword>
<dbReference type="GO" id="GO:0006071">
    <property type="term" value="P:glycerol metabolic process"/>
    <property type="evidence" value="ECO:0007669"/>
    <property type="project" value="UniProtKB-KW"/>
</dbReference>
<comment type="caution">
    <text evidence="6">The sequence shown here is derived from an EMBL/GenBank/DDBJ whole genome shotgun (WGS) entry which is preliminary data.</text>
</comment>
<evidence type="ECO:0000313" key="7">
    <source>
        <dbReference type="Proteomes" id="UP001152484"/>
    </source>
</evidence>
<evidence type="ECO:0000256" key="1">
    <source>
        <dbReference type="ARBA" id="ARBA00012247"/>
    </source>
</evidence>
<dbReference type="PANTHER" id="PTHR22958">
    <property type="entry name" value="GLYCEROPHOSPHORYL DIESTER PHOSPHODIESTERASE"/>
    <property type="match status" value="1"/>
</dbReference>
<sequence length="362" mass="40428">MALKAVHVGGQVTEKASPPPVCRYPQGYGFAGARKFVVIGHRGNGMNVVQSPDRRLNGFKENTIRSFNAAAHFLPDFIEFDVQVTKDDCPVIFHDDFILSQDHDGVVEKKMTELSSAEFLSYGPLLRKAKDGKIARWWVERDDALCTLQEALEKVNPKVGFNIELKFEEHRAYPQEQLRRVLGAVLRVVSQHANDRPILFSTFQPDAALMAKQLQSMYPVFFLTNGGGSEVHSGARDARRGSLEEAVKLCLEGGLEGIVCEVKGVFKNPALVNHIKDSNLSLFTYGTLNNVVEAVYMQHIMGIDGVIVDFVGEISQAVADMLKDDHHDHDHHHDVRAQNKPNFSPKQLSFLLNLIPNLIQPH</sequence>
<reference evidence="6" key="1">
    <citation type="submission" date="2022-07" db="EMBL/GenBank/DDBJ databases">
        <authorList>
            <person name="Macas J."/>
            <person name="Novak P."/>
            <person name="Neumann P."/>
        </authorList>
    </citation>
    <scope>NUCLEOTIDE SEQUENCE</scope>
</reference>
<evidence type="ECO:0000259" key="5">
    <source>
        <dbReference type="PROSITE" id="PS51704"/>
    </source>
</evidence>
<dbReference type="SUPFAM" id="SSF51695">
    <property type="entry name" value="PLC-like phosphodiesterases"/>
    <property type="match status" value="1"/>
</dbReference>
<name>A0A9P0ZUJ7_CUSEU</name>
<dbReference type="OrthoDB" id="1058301at2759"/>
<proteinExistence type="predicted"/>
<keyword evidence="7" id="KW-1185">Reference proteome</keyword>
<dbReference type="GO" id="GO:0008889">
    <property type="term" value="F:glycerophosphodiester phosphodiesterase activity"/>
    <property type="evidence" value="ECO:0007669"/>
    <property type="project" value="UniProtKB-EC"/>
</dbReference>
<keyword evidence="3" id="KW-0378">Hydrolase</keyword>
<dbReference type="Proteomes" id="UP001152484">
    <property type="component" value="Unassembled WGS sequence"/>
</dbReference>
<dbReference type="GO" id="GO:0046475">
    <property type="term" value="P:glycerophospholipid catabolic process"/>
    <property type="evidence" value="ECO:0007669"/>
    <property type="project" value="TreeGrafter"/>
</dbReference>
<feature type="domain" description="GP-PDE" evidence="5">
    <location>
        <begin position="36"/>
        <end position="318"/>
    </location>
</feature>
<evidence type="ECO:0000256" key="3">
    <source>
        <dbReference type="ARBA" id="ARBA00022801"/>
    </source>
</evidence>
<dbReference type="PROSITE" id="PS51704">
    <property type="entry name" value="GP_PDE"/>
    <property type="match status" value="1"/>
</dbReference>
<comment type="catalytic activity">
    <reaction evidence="4">
        <text>a sn-glycero-3-phosphodiester + H2O = an alcohol + sn-glycerol 3-phosphate + H(+)</text>
        <dbReference type="Rhea" id="RHEA:12969"/>
        <dbReference type="ChEBI" id="CHEBI:15377"/>
        <dbReference type="ChEBI" id="CHEBI:15378"/>
        <dbReference type="ChEBI" id="CHEBI:30879"/>
        <dbReference type="ChEBI" id="CHEBI:57597"/>
        <dbReference type="ChEBI" id="CHEBI:83408"/>
        <dbReference type="EC" id="3.1.4.46"/>
    </reaction>
</comment>